<dbReference type="InterPro" id="IPR005804">
    <property type="entry name" value="FA_desaturase_dom"/>
</dbReference>
<evidence type="ECO:0000256" key="7">
    <source>
        <dbReference type="ARBA" id="ARBA00022989"/>
    </source>
</evidence>
<dbReference type="GO" id="GO:0005506">
    <property type="term" value="F:iron ion binding"/>
    <property type="evidence" value="ECO:0007669"/>
    <property type="project" value="TreeGrafter"/>
</dbReference>
<dbReference type="InterPro" id="IPR001522">
    <property type="entry name" value="FADS-1_CS"/>
</dbReference>
<keyword evidence="12 13" id="KW-0275">Fatty acid biosynthesis</keyword>
<dbReference type="GO" id="GO:0004768">
    <property type="term" value="F:stearoyl-CoA 9-desaturase activity"/>
    <property type="evidence" value="ECO:0007669"/>
    <property type="project" value="TreeGrafter"/>
</dbReference>
<evidence type="ECO:0000313" key="16">
    <source>
        <dbReference type="EMBL" id="KAA8651207.1"/>
    </source>
</evidence>
<feature type="domain" description="Fatty acid desaturase" evidence="15">
    <location>
        <begin position="21"/>
        <end position="121"/>
    </location>
</feature>
<evidence type="ECO:0000256" key="12">
    <source>
        <dbReference type="ARBA" id="ARBA00023160"/>
    </source>
</evidence>
<feature type="transmembrane region" description="Helical" evidence="14">
    <location>
        <begin position="19"/>
        <end position="39"/>
    </location>
</feature>
<dbReference type="PANTHER" id="PTHR11351">
    <property type="entry name" value="ACYL-COA DESATURASE"/>
    <property type="match status" value="1"/>
</dbReference>
<evidence type="ECO:0000256" key="14">
    <source>
        <dbReference type="SAM" id="Phobius"/>
    </source>
</evidence>
<evidence type="ECO:0000256" key="13">
    <source>
        <dbReference type="RuleBase" id="RU000581"/>
    </source>
</evidence>
<dbReference type="PROSITE" id="PS00476">
    <property type="entry name" value="FATTY_ACID_DESATUR_1"/>
    <property type="match status" value="1"/>
</dbReference>
<evidence type="ECO:0000313" key="19">
    <source>
        <dbReference type="Proteomes" id="UP000324241"/>
    </source>
</evidence>
<dbReference type="CDD" id="cd03505">
    <property type="entry name" value="Delta9-FADS-like"/>
    <property type="match status" value="1"/>
</dbReference>
<reference evidence="16 19" key="2">
    <citation type="submission" date="2019-08" db="EMBL/GenBank/DDBJ databases">
        <title>The genome sequence of a newly discovered highly antifungal drug resistant Aspergillus species, Aspergillus tanneri NIH 1004.</title>
        <authorList>
            <person name="Mounaud S."/>
            <person name="Singh I."/>
            <person name="Joardar V."/>
            <person name="Pakala S."/>
            <person name="Pakala S."/>
            <person name="Venepally P."/>
            <person name="Chung J.K."/>
            <person name="Losada L."/>
            <person name="Nierman W.C."/>
        </authorList>
    </citation>
    <scope>NUCLEOTIDE SEQUENCE [LARGE SCALE GENOMIC DNA]</scope>
    <source>
        <strain evidence="16 19">NIH1004</strain>
    </source>
</reference>
<evidence type="ECO:0000256" key="4">
    <source>
        <dbReference type="ARBA" id="ARBA00022692"/>
    </source>
</evidence>
<comment type="domain">
    <text evidence="13">The histidine box domains are involved in binding the catalytic metal ions.</text>
</comment>
<dbReference type="Proteomes" id="UP000324241">
    <property type="component" value="Unassembled WGS sequence"/>
</dbReference>
<keyword evidence="9" id="KW-0408">Iron</keyword>
<evidence type="ECO:0000313" key="18">
    <source>
        <dbReference type="Proteomes" id="UP000308092"/>
    </source>
</evidence>
<organism evidence="17 18">
    <name type="scientific">Aspergillus tanneri</name>
    <dbReference type="NCBI Taxonomy" id="1220188"/>
    <lineage>
        <taxon>Eukaryota</taxon>
        <taxon>Fungi</taxon>
        <taxon>Dikarya</taxon>
        <taxon>Ascomycota</taxon>
        <taxon>Pezizomycotina</taxon>
        <taxon>Eurotiomycetes</taxon>
        <taxon>Eurotiomycetidae</taxon>
        <taxon>Eurotiales</taxon>
        <taxon>Aspergillaceae</taxon>
        <taxon>Aspergillus</taxon>
        <taxon>Aspergillus subgen. Circumdati</taxon>
    </lineage>
</organism>
<comment type="caution">
    <text evidence="17">The sequence shown here is derived from an EMBL/GenBank/DDBJ whole genome shotgun (WGS) entry which is preliminary data.</text>
</comment>
<keyword evidence="6" id="KW-0276">Fatty acid metabolism</keyword>
<keyword evidence="3 13" id="KW-0444">Lipid biosynthesis</keyword>
<dbReference type="OrthoDB" id="10260134at2759"/>
<dbReference type="VEuPathDB" id="FungiDB:EYZ11_012479"/>
<name>A0A4S3J293_9EURO</name>
<dbReference type="AlphaFoldDB" id="A0A4S3J293"/>
<sequence length="207" mass="23202">MDISDLETDPIVMWQSRHFLLLAIVMGWVVPTVAVGIVFQDWRAGFMYGAIGKIILLHQSTFLINSLAHYMGDRPYGDKSTSRDNLLVALLTLGEGYHNFHHTFPYDYRNGIRWYHYDCTKWAIALWQKAGLAHNLKTAKESEIARAREINALPHNDESFYGLPTTTGRHTSGWLSVAETWLSSNALSTMLANSSPSILGGSDSSGR</sequence>
<evidence type="ECO:0000259" key="15">
    <source>
        <dbReference type="Pfam" id="PF00487"/>
    </source>
</evidence>
<evidence type="ECO:0000256" key="1">
    <source>
        <dbReference type="ARBA" id="ARBA00004141"/>
    </source>
</evidence>
<dbReference type="GeneID" id="54322787"/>
<gene>
    <name evidence="16" type="ORF">ATNIH1004_000085</name>
    <name evidence="17" type="ORF">EYZ11_012479</name>
</gene>
<dbReference type="EMBL" id="SOSA01000945">
    <property type="protein sequence ID" value="THC88078.1"/>
    <property type="molecule type" value="Genomic_DNA"/>
</dbReference>
<evidence type="ECO:0000256" key="5">
    <source>
        <dbReference type="ARBA" id="ARBA00022723"/>
    </source>
</evidence>
<dbReference type="PANTHER" id="PTHR11351:SF31">
    <property type="entry name" value="DESATURASE 1, ISOFORM A-RELATED"/>
    <property type="match status" value="1"/>
</dbReference>
<comment type="cofactor">
    <cofactor evidence="13">
        <name>Fe(2+)</name>
        <dbReference type="ChEBI" id="CHEBI:29033"/>
    </cofactor>
</comment>
<evidence type="ECO:0000256" key="3">
    <source>
        <dbReference type="ARBA" id="ARBA00022516"/>
    </source>
</evidence>
<dbReference type="GO" id="GO:0005789">
    <property type="term" value="C:endoplasmic reticulum membrane"/>
    <property type="evidence" value="ECO:0007669"/>
    <property type="project" value="TreeGrafter"/>
</dbReference>
<dbReference type="GO" id="GO:0006636">
    <property type="term" value="P:unsaturated fatty acid biosynthetic process"/>
    <property type="evidence" value="ECO:0007669"/>
    <property type="project" value="TreeGrafter"/>
</dbReference>
<proteinExistence type="inferred from homology"/>
<keyword evidence="11 14" id="KW-0472">Membrane</keyword>
<protein>
    <recommendedName>
        <fullName evidence="15">Fatty acid desaturase domain-containing protein</fullName>
    </recommendedName>
</protein>
<keyword evidence="10" id="KW-0443">Lipid metabolism</keyword>
<evidence type="ECO:0000313" key="17">
    <source>
        <dbReference type="EMBL" id="THC88078.1"/>
    </source>
</evidence>
<dbReference type="InterPro" id="IPR015876">
    <property type="entry name" value="Acyl-CoA_DS"/>
</dbReference>
<dbReference type="EMBL" id="QUQM01000002">
    <property type="protein sequence ID" value="KAA8651207.1"/>
    <property type="molecule type" value="Genomic_DNA"/>
</dbReference>
<evidence type="ECO:0000256" key="10">
    <source>
        <dbReference type="ARBA" id="ARBA00023098"/>
    </source>
</evidence>
<dbReference type="Pfam" id="PF00487">
    <property type="entry name" value="FA_desaturase"/>
    <property type="match status" value="1"/>
</dbReference>
<dbReference type="STRING" id="1220188.A0A4S3J293"/>
<dbReference type="PRINTS" id="PR00075">
    <property type="entry name" value="FACDDSATRASE"/>
</dbReference>
<keyword evidence="4 13" id="KW-0812">Transmembrane</keyword>
<accession>A0A4S3J293</accession>
<keyword evidence="5" id="KW-0479">Metal-binding</keyword>
<dbReference type="RefSeq" id="XP_033430568.1">
    <property type="nucleotide sequence ID" value="XM_033564811.1"/>
</dbReference>
<keyword evidence="7 14" id="KW-1133">Transmembrane helix</keyword>
<keyword evidence="8 13" id="KW-0560">Oxidoreductase</keyword>
<evidence type="ECO:0000256" key="8">
    <source>
        <dbReference type="ARBA" id="ARBA00023002"/>
    </source>
</evidence>
<evidence type="ECO:0000256" key="9">
    <source>
        <dbReference type="ARBA" id="ARBA00023004"/>
    </source>
</evidence>
<evidence type="ECO:0000256" key="11">
    <source>
        <dbReference type="ARBA" id="ARBA00023136"/>
    </source>
</evidence>
<dbReference type="Proteomes" id="UP000308092">
    <property type="component" value="Unassembled WGS sequence"/>
</dbReference>
<comment type="similarity">
    <text evidence="2 13">Belongs to the fatty acid desaturase type 1 family.</text>
</comment>
<keyword evidence="18" id="KW-1185">Reference proteome</keyword>
<evidence type="ECO:0000256" key="6">
    <source>
        <dbReference type="ARBA" id="ARBA00022832"/>
    </source>
</evidence>
<comment type="subcellular location">
    <subcellularLocation>
        <location evidence="1">Membrane</location>
        <topology evidence="1">Multi-pass membrane protein</topology>
    </subcellularLocation>
</comment>
<evidence type="ECO:0000256" key="2">
    <source>
        <dbReference type="ARBA" id="ARBA00009295"/>
    </source>
</evidence>
<reference evidence="17 18" key="1">
    <citation type="submission" date="2019-03" db="EMBL/GenBank/DDBJ databases">
        <title>The genome sequence of a newly discovered highly antifungal drug resistant Aspergillus species, Aspergillus tanneri NIH 1004.</title>
        <authorList>
            <person name="Mounaud S."/>
            <person name="Singh I."/>
            <person name="Joardar V."/>
            <person name="Pakala S."/>
            <person name="Pakala S."/>
            <person name="Venepally P."/>
            <person name="Hoover J."/>
            <person name="Nierman W."/>
            <person name="Chung J."/>
            <person name="Losada L."/>
        </authorList>
    </citation>
    <scope>NUCLEOTIDE SEQUENCE [LARGE SCALE GENOMIC DNA]</scope>
    <source>
        <strain evidence="17 18">NIH1004</strain>
    </source>
</reference>